<organism evidence="4">
    <name type="scientific">Rhodothermus marinus</name>
    <name type="common">Rhodothermus obamensis</name>
    <dbReference type="NCBI Taxonomy" id="29549"/>
    <lineage>
        <taxon>Bacteria</taxon>
        <taxon>Pseudomonadati</taxon>
        <taxon>Rhodothermota</taxon>
        <taxon>Rhodothermia</taxon>
        <taxon>Rhodothermales</taxon>
        <taxon>Rhodothermaceae</taxon>
        <taxon>Rhodothermus</taxon>
    </lineage>
</organism>
<dbReference type="PANTHER" id="PTHR11527">
    <property type="entry name" value="HEAT-SHOCK PROTEIN 20 FAMILY MEMBER"/>
    <property type="match status" value="1"/>
</dbReference>
<dbReference type="CDD" id="cd06464">
    <property type="entry name" value="ACD_sHsps-like"/>
    <property type="match status" value="1"/>
</dbReference>
<dbReference type="SUPFAM" id="SSF49764">
    <property type="entry name" value="HSP20-like chaperones"/>
    <property type="match status" value="1"/>
</dbReference>
<protein>
    <submittedName>
        <fullName evidence="4">Hsp20/alpha crystallin family protein</fullName>
    </submittedName>
</protein>
<dbReference type="Pfam" id="PF00011">
    <property type="entry name" value="HSP20"/>
    <property type="match status" value="1"/>
</dbReference>
<dbReference type="InterPro" id="IPR008978">
    <property type="entry name" value="HSP20-like_chaperone"/>
</dbReference>
<feature type="domain" description="SHSP" evidence="3">
    <location>
        <begin position="37"/>
        <end position="147"/>
    </location>
</feature>
<dbReference type="AlphaFoldDB" id="A0A7V2F7R4"/>
<evidence type="ECO:0000259" key="3">
    <source>
        <dbReference type="PROSITE" id="PS01031"/>
    </source>
</evidence>
<comment type="caution">
    <text evidence="4">The sequence shown here is derived from an EMBL/GenBank/DDBJ whole genome shotgun (WGS) entry which is preliminary data.</text>
</comment>
<sequence>MTSLVRFAPMAELRRLQQEMDRLFDTFFGREAEATEEAPVVWVPRADLAETEDAYLIHLDLPGMNKEELSITYQDGTLAVSGERKTETKEEKANYVRIERSYGRFYRSFTLPKAVDDKRIEAKYENGVLTIRLPKAEASKARRIEIG</sequence>
<gene>
    <name evidence="4" type="ORF">ENO59_11935</name>
</gene>
<evidence type="ECO:0000313" key="4">
    <source>
        <dbReference type="EMBL" id="HER97193.1"/>
    </source>
</evidence>
<dbReference type="Gene3D" id="2.60.40.790">
    <property type="match status" value="1"/>
</dbReference>
<proteinExistence type="inferred from homology"/>
<name>A0A7V2F7R4_RHOMR</name>
<dbReference type="InterPro" id="IPR031107">
    <property type="entry name" value="Small_HSP"/>
</dbReference>
<dbReference type="PROSITE" id="PS01031">
    <property type="entry name" value="SHSP"/>
    <property type="match status" value="1"/>
</dbReference>
<evidence type="ECO:0000256" key="1">
    <source>
        <dbReference type="PROSITE-ProRule" id="PRU00285"/>
    </source>
</evidence>
<dbReference type="EMBL" id="DSGB01000007">
    <property type="protein sequence ID" value="HER97193.1"/>
    <property type="molecule type" value="Genomic_DNA"/>
</dbReference>
<comment type="similarity">
    <text evidence="1 2">Belongs to the small heat shock protein (HSP20) family.</text>
</comment>
<reference evidence="4" key="1">
    <citation type="journal article" date="2020" name="mSystems">
        <title>Genome- and Community-Level Interaction Insights into Carbon Utilization and Element Cycling Functions of Hydrothermarchaeota in Hydrothermal Sediment.</title>
        <authorList>
            <person name="Zhou Z."/>
            <person name="Liu Y."/>
            <person name="Xu W."/>
            <person name="Pan J."/>
            <person name="Luo Z.H."/>
            <person name="Li M."/>
        </authorList>
    </citation>
    <scope>NUCLEOTIDE SEQUENCE [LARGE SCALE GENOMIC DNA]</scope>
    <source>
        <strain evidence="4">SpSt-143</strain>
    </source>
</reference>
<dbReference type="InterPro" id="IPR002068">
    <property type="entry name" value="A-crystallin/Hsp20_dom"/>
</dbReference>
<evidence type="ECO:0000256" key="2">
    <source>
        <dbReference type="RuleBase" id="RU003616"/>
    </source>
</evidence>
<accession>A0A7V2F7R4</accession>